<evidence type="ECO:0000313" key="9">
    <source>
        <dbReference type="Proteomes" id="UP000188268"/>
    </source>
</evidence>
<dbReference type="Pfam" id="PF00854">
    <property type="entry name" value="PTR2"/>
    <property type="match status" value="1"/>
</dbReference>
<name>A0A1R3HB50_COCAP</name>
<feature type="compositionally biased region" description="Polar residues" evidence="6">
    <location>
        <begin position="1"/>
        <end position="14"/>
    </location>
</feature>
<feature type="transmembrane region" description="Helical" evidence="7">
    <location>
        <begin position="374"/>
        <end position="394"/>
    </location>
</feature>
<feature type="transmembrane region" description="Helical" evidence="7">
    <location>
        <begin position="453"/>
        <end position="474"/>
    </location>
</feature>
<dbReference type="PANTHER" id="PTHR11654">
    <property type="entry name" value="OLIGOPEPTIDE TRANSPORTER-RELATED"/>
    <property type="match status" value="1"/>
</dbReference>
<feature type="transmembrane region" description="Helical" evidence="7">
    <location>
        <begin position="77"/>
        <end position="97"/>
    </location>
</feature>
<evidence type="ECO:0000256" key="7">
    <source>
        <dbReference type="SAM" id="Phobius"/>
    </source>
</evidence>
<dbReference type="OMA" id="IAIQANM"/>
<dbReference type="CDD" id="cd17416">
    <property type="entry name" value="MFS_NPF1_2"/>
    <property type="match status" value="1"/>
</dbReference>
<comment type="subcellular location">
    <subcellularLocation>
        <location evidence="1">Membrane</location>
        <topology evidence="1">Multi-pass membrane protein</topology>
    </subcellularLocation>
</comment>
<dbReference type="GO" id="GO:0016020">
    <property type="term" value="C:membrane"/>
    <property type="evidence" value="ECO:0007669"/>
    <property type="project" value="UniProtKB-SubCell"/>
</dbReference>
<dbReference type="SUPFAM" id="SSF103473">
    <property type="entry name" value="MFS general substrate transporter"/>
    <property type="match status" value="1"/>
</dbReference>
<dbReference type="GO" id="GO:0022857">
    <property type="term" value="F:transmembrane transporter activity"/>
    <property type="evidence" value="ECO:0007669"/>
    <property type="project" value="InterPro"/>
</dbReference>
<evidence type="ECO:0000256" key="5">
    <source>
        <dbReference type="ARBA" id="ARBA00023136"/>
    </source>
</evidence>
<evidence type="ECO:0000256" key="3">
    <source>
        <dbReference type="ARBA" id="ARBA00022692"/>
    </source>
</evidence>
<feature type="transmembrane region" description="Helical" evidence="7">
    <location>
        <begin position="339"/>
        <end position="362"/>
    </location>
</feature>
<dbReference type="Gene3D" id="1.20.1250.20">
    <property type="entry name" value="MFS general substrate transporter like domains"/>
    <property type="match status" value="1"/>
</dbReference>
<dbReference type="AlphaFoldDB" id="A0A1R3HB50"/>
<evidence type="ECO:0000313" key="8">
    <source>
        <dbReference type="EMBL" id="OMO67565.1"/>
    </source>
</evidence>
<keyword evidence="5 7" id="KW-0472">Membrane</keyword>
<feature type="transmembrane region" description="Helical" evidence="7">
    <location>
        <begin position="36"/>
        <end position="57"/>
    </location>
</feature>
<feature type="transmembrane region" description="Helical" evidence="7">
    <location>
        <begin position="216"/>
        <end position="238"/>
    </location>
</feature>
<dbReference type="Proteomes" id="UP000188268">
    <property type="component" value="Unassembled WGS sequence"/>
</dbReference>
<accession>A0A1R3HB50</accession>
<feature type="transmembrane region" description="Helical" evidence="7">
    <location>
        <begin position="104"/>
        <end position="128"/>
    </location>
</feature>
<comment type="caution">
    <text evidence="8">The sequence shown here is derived from an EMBL/GenBank/DDBJ whole genome shotgun (WGS) entry which is preliminary data.</text>
</comment>
<evidence type="ECO:0000256" key="6">
    <source>
        <dbReference type="SAM" id="MobiDB-lite"/>
    </source>
</evidence>
<feature type="transmembrane region" description="Helical" evidence="7">
    <location>
        <begin position="495"/>
        <end position="517"/>
    </location>
</feature>
<reference evidence="8 9" key="1">
    <citation type="submission" date="2013-09" db="EMBL/GenBank/DDBJ databases">
        <title>Corchorus capsularis genome sequencing.</title>
        <authorList>
            <person name="Alam M."/>
            <person name="Haque M.S."/>
            <person name="Islam M.S."/>
            <person name="Emdad E.M."/>
            <person name="Islam M.M."/>
            <person name="Ahmed B."/>
            <person name="Halim A."/>
            <person name="Hossen Q.M.M."/>
            <person name="Hossain M.Z."/>
            <person name="Ahmed R."/>
            <person name="Khan M.M."/>
            <person name="Islam R."/>
            <person name="Rashid M.M."/>
            <person name="Khan S.A."/>
            <person name="Rahman M.S."/>
            <person name="Alam M."/>
        </authorList>
    </citation>
    <scope>NUCLEOTIDE SEQUENCE [LARGE SCALE GENOMIC DNA]</scope>
    <source>
        <strain evidence="9">cv. CVL-1</strain>
        <tissue evidence="8">Whole seedling</tissue>
    </source>
</reference>
<evidence type="ECO:0000256" key="4">
    <source>
        <dbReference type="ARBA" id="ARBA00022989"/>
    </source>
</evidence>
<feature type="transmembrane region" description="Helical" evidence="7">
    <location>
        <begin position="537"/>
        <end position="558"/>
    </location>
</feature>
<dbReference type="InterPro" id="IPR000109">
    <property type="entry name" value="POT_fam"/>
</dbReference>
<evidence type="ECO:0000256" key="1">
    <source>
        <dbReference type="ARBA" id="ARBA00004141"/>
    </source>
</evidence>
<organism evidence="8 9">
    <name type="scientific">Corchorus capsularis</name>
    <name type="common">Jute</name>
    <dbReference type="NCBI Taxonomy" id="210143"/>
    <lineage>
        <taxon>Eukaryota</taxon>
        <taxon>Viridiplantae</taxon>
        <taxon>Streptophyta</taxon>
        <taxon>Embryophyta</taxon>
        <taxon>Tracheophyta</taxon>
        <taxon>Spermatophyta</taxon>
        <taxon>Magnoliopsida</taxon>
        <taxon>eudicotyledons</taxon>
        <taxon>Gunneridae</taxon>
        <taxon>Pentapetalae</taxon>
        <taxon>rosids</taxon>
        <taxon>malvids</taxon>
        <taxon>Malvales</taxon>
        <taxon>Malvaceae</taxon>
        <taxon>Grewioideae</taxon>
        <taxon>Apeibeae</taxon>
        <taxon>Corchorus</taxon>
    </lineage>
</organism>
<dbReference type="InterPro" id="IPR036259">
    <property type="entry name" value="MFS_trans_sf"/>
</dbReference>
<feature type="region of interest" description="Disordered" evidence="6">
    <location>
        <begin position="1"/>
        <end position="20"/>
    </location>
</feature>
<evidence type="ECO:0000256" key="2">
    <source>
        <dbReference type="ARBA" id="ARBA00005982"/>
    </source>
</evidence>
<dbReference type="Gramene" id="OMO67565">
    <property type="protein sequence ID" value="OMO67565"/>
    <property type="gene ID" value="CCACVL1_20457"/>
</dbReference>
<sequence>MSTLELQQTSNNAMDGSVSDDKEANISTSVRKKGGWITFPFIAATLAGLLIGGWGWVTNLIVYLIEEFHIKSIDATQIANVLNGCLSMIPIVAAIIADSFLSSFTVVVICTGFALLGTVFLTLTATLNSLRPQLCESGSSLCQNPTKVQLATLYAALTLATIGLGAPRFTLATMGANQLDKAKDQGVFFNWFYFVLFGSAVISSTVIVYVEDSISWRLGFGLCVAANFVALFIFLLGIRFYRPDKPQGSPFTGLARVLVATFHKRNVKLSSKSEDYYLGNDKQNKIMASMPTKSFRFLNRAAQKTEGDINSDGSVAKPWRLCTIQQVEDLKTLIRIFPIWTTTIFLSTPIAIQANMVVLQALAMDRHLGPKFKIPAGSFLVVVLLSNCLTLALMDRFILPAWQKLTGKSLTPLQRVGIGHGFNVLSMAISALVEAKRLKIAHDQHLQDQNGAIVPMLGLWLFPQLVVQGIGEAFHFPSQITLYYQDFPVSLKGTATALVSAVIGVAYYVSTALVDLIRNVTGWLPDDINHGRLDNLYWTLVVIGMVNLGYFLVCASFYKYQNVDKEVQIVDGETSQAA</sequence>
<feature type="transmembrane region" description="Helical" evidence="7">
    <location>
        <begin position="187"/>
        <end position="210"/>
    </location>
</feature>
<feature type="transmembrane region" description="Helical" evidence="7">
    <location>
        <begin position="148"/>
        <end position="166"/>
    </location>
</feature>
<keyword evidence="3 7" id="KW-0812">Transmembrane</keyword>
<comment type="similarity">
    <text evidence="2">Belongs to the major facilitator superfamily. Proton-dependent oligopeptide transporter (POT/PTR) (TC 2.A.17) family.</text>
</comment>
<proteinExistence type="inferred from homology"/>
<keyword evidence="4 7" id="KW-1133">Transmembrane helix</keyword>
<dbReference type="EMBL" id="AWWV01012395">
    <property type="protein sequence ID" value="OMO67565.1"/>
    <property type="molecule type" value="Genomic_DNA"/>
</dbReference>
<keyword evidence="9" id="KW-1185">Reference proteome</keyword>
<protein>
    <submittedName>
        <fullName evidence="8">Proton-dependent oligopeptide transporter family</fullName>
    </submittedName>
</protein>
<dbReference type="OrthoDB" id="8904098at2759"/>
<gene>
    <name evidence="8" type="ORF">CCACVL1_20457</name>
</gene>